<dbReference type="AlphaFoldDB" id="A0A1V9YHL2"/>
<evidence type="ECO:0000313" key="3">
    <source>
        <dbReference type="Proteomes" id="UP000243579"/>
    </source>
</evidence>
<dbReference type="Pfam" id="PF24964">
    <property type="entry name" value="DUF7769"/>
    <property type="match status" value="1"/>
</dbReference>
<dbReference type="InterPro" id="IPR056671">
    <property type="entry name" value="DUF7769"/>
</dbReference>
<dbReference type="EMBL" id="JNBR01001745">
    <property type="protein sequence ID" value="OQR85224.1"/>
    <property type="molecule type" value="Genomic_DNA"/>
</dbReference>
<keyword evidence="3" id="KW-1185">Reference proteome</keyword>
<reference evidence="2 3" key="1">
    <citation type="journal article" date="2014" name="Genome Biol. Evol.">
        <title>The secreted proteins of Achlya hypogyna and Thraustotheca clavata identify the ancestral oomycete secretome and reveal gene acquisitions by horizontal gene transfer.</title>
        <authorList>
            <person name="Misner I."/>
            <person name="Blouin N."/>
            <person name="Leonard G."/>
            <person name="Richards T.A."/>
            <person name="Lane C.E."/>
        </authorList>
    </citation>
    <scope>NUCLEOTIDE SEQUENCE [LARGE SCALE GENOMIC DNA]</scope>
    <source>
        <strain evidence="2 3">ATCC 48635</strain>
    </source>
</reference>
<feature type="domain" description="DUF7769" evidence="1">
    <location>
        <begin position="24"/>
        <end position="78"/>
    </location>
</feature>
<dbReference type="PANTHER" id="PTHR33889">
    <property type="entry name" value="OS04G0681850 PROTEIN"/>
    <property type="match status" value="1"/>
</dbReference>
<organism evidence="2 3">
    <name type="scientific">Achlya hypogyna</name>
    <name type="common">Oomycete</name>
    <name type="synonym">Protoachlya hypogyna</name>
    <dbReference type="NCBI Taxonomy" id="1202772"/>
    <lineage>
        <taxon>Eukaryota</taxon>
        <taxon>Sar</taxon>
        <taxon>Stramenopiles</taxon>
        <taxon>Oomycota</taxon>
        <taxon>Saprolegniomycetes</taxon>
        <taxon>Saprolegniales</taxon>
        <taxon>Achlyaceae</taxon>
        <taxon>Achlya</taxon>
    </lineage>
</organism>
<proteinExistence type="predicted"/>
<protein>
    <recommendedName>
        <fullName evidence="1">DUF7769 domain-containing protein</fullName>
    </recommendedName>
</protein>
<evidence type="ECO:0000313" key="2">
    <source>
        <dbReference type="EMBL" id="OQR85224.1"/>
    </source>
</evidence>
<name>A0A1V9YHL2_ACHHY</name>
<dbReference type="OrthoDB" id="78394at2759"/>
<accession>A0A1V9YHL2</accession>
<sequence length="128" mass="13879">MRMPAPHTPASTATRVVSWSSKNLADNKRHAIYEQLLQSCVGGKIPRSAFQKLAPDYGCHARTIARIWAQGQESVANGAVAAVVTSRMKGNCGVTSKWDKGAIERAIKTVPHELRQTLRSLAAKRAVS</sequence>
<dbReference type="PANTHER" id="PTHR33889:SF7">
    <property type="entry name" value="OS04G0681850 PROTEIN"/>
    <property type="match status" value="1"/>
</dbReference>
<comment type="caution">
    <text evidence="2">The sequence shown here is derived from an EMBL/GenBank/DDBJ whole genome shotgun (WGS) entry which is preliminary data.</text>
</comment>
<evidence type="ECO:0000259" key="1">
    <source>
        <dbReference type="Pfam" id="PF24964"/>
    </source>
</evidence>
<dbReference type="Proteomes" id="UP000243579">
    <property type="component" value="Unassembled WGS sequence"/>
</dbReference>
<gene>
    <name evidence="2" type="ORF">ACHHYP_12075</name>
</gene>